<feature type="disulfide bond" evidence="8">
    <location>
        <begin position="48"/>
        <end position="62"/>
    </location>
</feature>
<dbReference type="GeneID" id="30024948"/>
<dbReference type="PANTHER" id="PTHR46471">
    <property type="entry name" value="CHITIN DEACETYLASE"/>
    <property type="match status" value="1"/>
</dbReference>
<keyword evidence="14" id="KW-1185">Reference proteome</keyword>
<organism evidence="13 14">
    <name type="scientific">Cordyceps fumosorosea (strain ARSEF 2679)</name>
    <name type="common">Isaria fumosorosea</name>
    <dbReference type="NCBI Taxonomy" id="1081104"/>
    <lineage>
        <taxon>Eukaryota</taxon>
        <taxon>Fungi</taxon>
        <taxon>Dikarya</taxon>
        <taxon>Ascomycota</taxon>
        <taxon>Pezizomycotina</taxon>
        <taxon>Sordariomycetes</taxon>
        <taxon>Hypocreomycetidae</taxon>
        <taxon>Hypocreales</taxon>
        <taxon>Cordycipitaceae</taxon>
        <taxon>Cordyceps</taxon>
    </lineage>
</organism>
<dbReference type="AlphaFoldDB" id="A0A167LZ91"/>
<evidence type="ECO:0000256" key="10">
    <source>
        <dbReference type="SAM" id="SignalP"/>
    </source>
</evidence>
<dbReference type="GO" id="GO:0016810">
    <property type="term" value="F:hydrolase activity, acting on carbon-nitrogen (but not peptide) bonds"/>
    <property type="evidence" value="ECO:0007669"/>
    <property type="project" value="InterPro"/>
</dbReference>
<feature type="signal peptide" evidence="10">
    <location>
        <begin position="1"/>
        <end position="20"/>
    </location>
</feature>
<dbReference type="PROSITE" id="PS00026">
    <property type="entry name" value="CHIT_BIND_I_1"/>
    <property type="match status" value="1"/>
</dbReference>
<dbReference type="PANTHER" id="PTHR46471:SF2">
    <property type="entry name" value="CHITIN DEACETYLASE-RELATED"/>
    <property type="match status" value="1"/>
</dbReference>
<protein>
    <submittedName>
        <fullName evidence="13">Chitin deacetylase</fullName>
    </submittedName>
</protein>
<gene>
    <name evidence="13" type="ORF">ISF_08656</name>
</gene>
<dbReference type="GO" id="GO:0046872">
    <property type="term" value="F:metal ion binding"/>
    <property type="evidence" value="ECO:0007669"/>
    <property type="project" value="UniProtKB-KW"/>
</dbReference>
<name>A0A167LZ91_CORFA</name>
<feature type="region of interest" description="Disordered" evidence="9">
    <location>
        <begin position="319"/>
        <end position="364"/>
    </location>
</feature>
<evidence type="ECO:0000313" key="14">
    <source>
        <dbReference type="Proteomes" id="UP000076744"/>
    </source>
</evidence>
<dbReference type="InterPro" id="IPR001002">
    <property type="entry name" value="Chitin-bd_1"/>
</dbReference>
<dbReference type="Proteomes" id="UP000076744">
    <property type="component" value="Unassembled WGS sequence"/>
</dbReference>
<sequence>MKPSLAIFCLCLSAVAVAQASLPGLAVSTLHKRQECGAGVGSCAPGQCCSEGGWCGTSHAYCGGSQCQLEYCDSCDTFKGPSGPSTEKIPRDAVGNVPYGTTMTSCKTPGMLALTFDDGPDVFTPQILDILSSYNVKATFFIAGNNRDKGPMDDPSLPWPRVLRRMHAEGHQLASHTWTHRNLNKVSRAVQFTEMIFNEMAFRNVFGWAPTYMRPPYLECSAQSGCTDLQKTLGYHVINSNIDTKDYLNDAPENIHRSRERFEQALVRGDPARDSFIVLAHDVHYHTVVNLTTFMIETARARGYKLVTVGECLGDPQGNWYRNAGKDPRAPTPTTSSQPGTTRTSSSRMTAPTMTDRVSPDQTCGGSSGNTCQGSRFGNCCSFWGFCGSSNKYCGTGCDVDFGTCNNVSPGISDTTNGLCGAKFAATCLNYGSKRCCSESGYCGDSSAHCGAGCQDDYGRCD</sequence>
<proteinExistence type="predicted"/>
<dbReference type="Pfam" id="PF01522">
    <property type="entry name" value="Polysacc_deac_1"/>
    <property type="match status" value="1"/>
</dbReference>
<evidence type="ECO:0000256" key="4">
    <source>
        <dbReference type="ARBA" id="ARBA00022729"/>
    </source>
</evidence>
<dbReference type="EMBL" id="AZHB01000033">
    <property type="protein sequence ID" value="OAA53717.1"/>
    <property type="molecule type" value="Genomic_DNA"/>
</dbReference>
<dbReference type="InterPro" id="IPR036861">
    <property type="entry name" value="Endochitinase-like_sf"/>
</dbReference>
<keyword evidence="6" id="KW-0119">Carbohydrate metabolism</keyword>
<dbReference type="OrthoDB" id="407355at2759"/>
<keyword evidence="2 8" id="KW-0147">Chitin-binding</keyword>
<dbReference type="GO" id="GO:0008061">
    <property type="term" value="F:chitin binding"/>
    <property type="evidence" value="ECO:0007669"/>
    <property type="project" value="UniProtKB-UniRule"/>
</dbReference>
<dbReference type="PROSITE" id="PS51677">
    <property type="entry name" value="NODB"/>
    <property type="match status" value="1"/>
</dbReference>
<accession>A0A167LZ91</accession>
<evidence type="ECO:0000256" key="6">
    <source>
        <dbReference type="ARBA" id="ARBA00023277"/>
    </source>
</evidence>
<dbReference type="Gene3D" id="3.30.60.10">
    <property type="entry name" value="Endochitinase-like"/>
    <property type="match status" value="3"/>
</dbReference>
<evidence type="ECO:0000256" key="2">
    <source>
        <dbReference type="ARBA" id="ARBA00022669"/>
    </source>
</evidence>
<feature type="disulfide bond" evidence="8">
    <location>
        <begin position="380"/>
        <end position="394"/>
    </location>
</feature>
<dbReference type="SUPFAM" id="SSF88713">
    <property type="entry name" value="Glycoside hydrolase/deacetylase"/>
    <property type="match status" value="1"/>
</dbReference>
<dbReference type="CDD" id="cd11618">
    <property type="entry name" value="ChtBD1_1"/>
    <property type="match status" value="2"/>
</dbReference>
<evidence type="ECO:0000256" key="7">
    <source>
        <dbReference type="ARBA" id="ARBA00023285"/>
    </source>
</evidence>
<keyword evidence="5" id="KW-0378">Hydrolase</keyword>
<evidence type="ECO:0000259" key="11">
    <source>
        <dbReference type="PROSITE" id="PS50941"/>
    </source>
</evidence>
<comment type="caution">
    <text evidence="13">The sequence shown here is derived from an EMBL/GenBank/DDBJ whole genome shotgun (WGS) entry which is preliminary data.</text>
</comment>
<feature type="domain" description="Chitin-binding type-1" evidence="11">
    <location>
        <begin position="361"/>
        <end position="407"/>
    </location>
</feature>
<dbReference type="RefSeq" id="XP_018700585.1">
    <property type="nucleotide sequence ID" value="XM_018852259.1"/>
</dbReference>
<reference evidence="13 14" key="1">
    <citation type="journal article" date="2016" name="Genome Biol. Evol.">
        <title>Divergent and convergent evolution of fungal pathogenicity.</title>
        <authorList>
            <person name="Shang Y."/>
            <person name="Xiao G."/>
            <person name="Zheng P."/>
            <person name="Cen K."/>
            <person name="Zhan S."/>
            <person name="Wang C."/>
        </authorList>
    </citation>
    <scope>NUCLEOTIDE SEQUENCE [LARGE SCALE GENOMIC DNA]</scope>
    <source>
        <strain evidence="13 14">ARSEF 2679</strain>
    </source>
</reference>
<keyword evidence="4 10" id="KW-0732">Signal</keyword>
<feature type="disulfide bond" evidence="8">
    <location>
        <begin position="43"/>
        <end position="55"/>
    </location>
</feature>
<evidence type="ECO:0000259" key="12">
    <source>
        <dbReference type="PROSITE" id="PS51677"/>
    </source>
</evidence>
<keyword evidence="7" id="KW-0170">Cobalt</keyword>
<evidence type="ECO:0000256" key="5">
    <source>
        <dbReference type="ARBA" id="ARBA00022801"/>
    </source>
</evidence>
<dbReference type="GO" id="GO:0005975">
    <property type="term" value="P:carbohydrate metabolic process"/>
    <property type="evidence" value="ECO:0007669"/>
    <property type="project" value="InterPro"/>
</dbReference>
<dbReference type="InterPro" id="IPR011330">
    <property type="entry name" value="Glyco_hydro/deAcase_b/a-brl"/>
</dbReference>
<dbReference type="PROSITE" id="PS50941">
    <property type="entry name" value="CHIT_BIND_I_2"/>
    <property type="match status" value="3"/>
</dbReference>
<feature type="domain" description="Chitin-binding type-1" evidence="11">
    <location>
        <begin position="33"/>
        <end position="74"/>
    </location>
</feature>
<dbReference type="Gene3D" id="3.20.20.370">
    <property type="entry name" value="Glycoside hydrolase/deacetylase"/>
    <property type="match status" value="1"/>
</dbReference>
<dbReference type="InterPro" id="IPR018371">
    <property type="entry name" value="Chitin-binding_1_CS"/>
</dbReference>
<feature type="chain" id="PRO_5007890097" evidence="10">
    <location>
        <begin position="21"/>
        <end position="462"/>
    </location>
</feature>
<feature type="compositionally biased region" description="Low complexity" evidence="9">
    <location>
        <begin position="332"/>
        <end position="347"/>
    </location>
</feature>
<dbReference type="STRING" id="1081104.A0A167LZ91"/>
<dbReference type="CDD" id="cd10951">
    <property type="entry name" value="CE4_ClCDA_like"/>
    <property type="match status" value="1"/>
</dbReference>
<keyword evidence="3" id="KW-0479">Metal-binding</keyword>
<evidence type="ECO:0000256" key="3">
    <source>
        <dbReference type="ARBA" id="ARBA00022723"/>
    </source>
</evidence>
<evidence type="ECO:0000256" key="9">
    <source>
        <dbReference type="SAM" id="MobiDB-lite"/>
    </source>
</evidence>
<feature type="domain" description="Chitin-binding type-1" evidence="11">
    <location>
        <begin position="417"/>
        <end position="462"/>
    </location>
</feature>
<keyword evidence="8" id="KW-1015">Disulfide bond</keyword>
<dbReference type="SUPFAM" id="SSF57016">
    <property type="entry name" value="Plant lectins/antimicrobial peptides"/>
    <property type="match status" value="3"/>
</dbReference>
<evidence type="ECO:0000313" key="13">
    <source>
        <dbReference type="EMBL" id="OAA53717.1"/>
    </source>
</evidence>
<comment type="cofactor">
    <cofactor evidence="1">
        <name>Co(2+)</name>
        <dbReference type="ChEBI" id="CHEBI:48828"/>
    </cofactor>
</comment>
<feature type="domain" description="NodB homology" evidence="12">
    <location>
        <begin position="110"/>
        <end position="307"/>
    </location>
</feature>
<feature type="disulfide bond" evidence="8">
    <location>
        <begin position="436"/>
        <end position="450"/>
    </location>
</feature>
<evidence type="ECO:0000256" key="8">
    <source>
        <dbReference type="PROSITE-ProRule" id="PRU00261"/>
    </source>
</evidence>
<dbReference type="InterPro" id="IPR002509">
    <property type="entry name" value="NODB_dom"/>
</dbReference>
<evidence type="ECO:0000256" key="1">
    <source>
        <dbReference type="ARBA" id="ARBA00001941"/>
    </source>
</evidence>
<dbReference type="SMART" id="SM00270">
    <property type="entry name" value="ChtBD1"/>
    <property type="match status" value="3"/>
</dbReference>
<dbReference type="CDD" id="cd00035">
    <property type="entry name" value="ChtBD1"/>
    <property type="match status" value="1"/>
</dbReference>
<comment type="caution">
    <text evidence="8">Lacks conserved residue(s) required for the propagation of feature annotation.</text>
</comment>